<reference evidence="1 2" key="1">
    <citation type="journal article" date="2016" name="Nat. Commun.">
        <title>Thousands of microbial genomes shed light on interconnected biogeochemical processes in an aquifer system.</title>
        <authorList>
            <person name="Anantharaman K."/>
            <person name="Brown C.T."/>
            <person name="Hug L.A."/>
            <person name="Sharon I."/>
            <person name="Castelle C.J."/>
            <person name="Probst A.J."/>
            <person name="Thomas B.C."/>
            <person name="Singh A."/>
            <person name="Wilkins M.J."/>
            <person name="Karaoz U."/>
            <person name="Brodie E.L."/>
            <person name="Williams K.H."/>
            <person name="Hubbard S.S."/>
            <person name="Banfield J.F."/>
        </authorList>
    </citation>
    <scope>NUCLEOTIDE SEQUENCE [LARGE SCALE GENOMIC DNA]</scope>
</reference>
<evidence type="ECO:0000313" key="1">
    <source>
        <dbReference type="EMBL" id="OGM90273.1"/>
    </source>
</evidence>
<protein>
    <submittedName>
        <fullName evidence="1">Uncharacterized protein</fullName>
    </submittedName>
</protein>
<accession>A0A1F8DNR3</accession>
<evidence type="ECO:0000313" key="2">
    <source>
        <dbReference type="Proteomes" id="UP000177029"/>
    </source>
</evidence>
<name>A0A1F8DNR3_9BACT</name>
<gene>
    <name evidence="1" type="ORF">A2755_03720</name>
</gene>
<comment type="caution">
    <text evidence="1">The sequence shown here is derived from an EMBL/GenBank/DDBJ whole genome shotgun (WGS) entry which is preliminary data.</text>
</comment>
<proteinExistence type="predicted"/>
<dbReference type="AlphaFoldDB" id="A0A1F8DNR3"/>
<dbReference type="STRING" id="1802555.A2755_03720"/>
<sequence>MEAVINKLGGLEGMEKFLQGKLIVSEYARAWREQDGVIYFNVTSDGTTGPEWISRLEKKGFRVGDYAKSILNSHNFKPTSGIITEVAVLKGMLFSDSDRITKKIRKEANNRDFSTPNAELACLIREKFSDEEIEDMGLVRVVVMHEPIKDSDGGPYLLSARRYVAGRWLCAYYDYPDGGWSRGSGFAFAVSQVIKTKNLES</sequence>
<organism evidence="1 2">
    <name type="scientific">Candidatus Wolfebacteria bacterium RIFCSPHIGHO2_01_FULL_48_22</name>
    <dbReference type="NCBI Taxonomy" id="1802555"/>
    <lineage>
        <taxon>Bacteria</taxon>
        <taxon>Candidatus Wolfeibacteriota</taxon>
    </lineage>
</organism>
<dbReference type="Proteomes" id="UP000177029">
    <property type="component" value="Unassembled WGS sequence"/>
</dbReference>
<dbReference type="EMBL" id="MGIP01000026">
    <property type="protein sequence ID" value="OGM90273.1"/>
    <property type="molecule type" value="Genomic_DNA"/>
</dbReference>